<keyword evidence="3" id="KW-1185">Reference proteome</keyword>
<dbReference type="OrthoDB" id="265717at2759"/>
<dbReference type="InterPro" id="IPR050869">
    <property type="entry name" value="H3K4_H4K5_MeTrfase"/>
</dbReference>
<dbReference type="EMBL" id="CAJNIZ010005269">
    <property type="protein sequence ID" value="CAE7240331.1"/>
    <property type="molecule type" value="Genomic_DNA"/>
</dbReference>
<gene>
    <name evidence="2" type="primary">Smyd3</name>
    <name evidence="2" type="ORF">SPIL2461_LOCUS4097</name>
</gene>
<dbReference type="Gene3D" id="2.170.270.10">
    <property type="entry name" value="SET domain"/>
    <property type="match status" value="1"/>
</dbReference>
<dbReference type="AlphaFoldDB" id="A0A812L9D6"/>
<dbReference type="GO" id="GO:0005634">
    <property type="term" value="C:nucleus"/>
    <property type="evidence" value="ECO:0007669"/>
    <property type="project" value="TreeGrafter"/>
</dbReference>
<dbReference type="Pfam" id="PF00856">
    <property type="entry name" value="SET"/>
    <property type="match status" value="1"/>
</dbReference>
<dbReference type="SUPFAM" id="SSF82199">
    <property type="entry name" value="SET domain"/>
    <property type="match status" value="1"/>
</dbReference>
<reference evidence="2" key="1">
    <citation type="submission" date="2021-02" db="EMBL/GenBank/DDBJ databases">
        <authorList>
            <person name="Dougan E. K."/>
            <person name="Rhodes N."/>
            <person name="Thang M."/>
            <person name="Chan C."/>
        </authorList>
    </citation>
    <scope>NUCLEOTIDE SEQUENCE</scope>
</reference>
<feature type="non-terminal residue" evidence="2">
    <location>
        <position position="146"/>
    </location>
</feature>
<comment type="caution">
    <text evidence="2">The sequence shown here is derived from an EMBL/GenBank/DDBJ whole genome shotgun (WGS) entry which is preliminary data.</text>
</comment>
<protein>
    <submittedName>
        <fullName evidence="2">Smyd3 protein</fullName>
    </submittedName>
</protein>
<evidence type="ECO:0000313" key="2">
    <source>
        <dbReference type="EMBL" id="CAE7240331.1"/>
    </source>
</evidence>
<feature type="domain" description="SET" evidence="1">
    <location>
        <begin position="75"/>
        <end position="117"/>
    </location>
</feature>
<evidence type="ECO:0000313" key="3">
    <source>
        <dbReference type="Proteomes" id="UP000649617"/>
    </source>
</evidence>
<dbReference type="CDD" id="cd20071">
    <property type="entry name" value="SET_SMYD"/>
    <property type="match status" value="1"/>
</dbReference>
<dbReference type="InterPro" id="IPR001214">
    <property type="entry name" value="SET_dom"/>
</dbReference>
<dbReference type="PANTHER" id="PTHR12197:SF251">
    <property type="entry name" value="EG:BACR7C10.4 PROTEIN"/>
    <property type="match status" value="1"/>
</dbReference>
<proteinExistence type="predicted"/>
<accession>A0A812L9D6</accession>
<name>A0A812L9D6_SYMPI</name>
<dbReference type="PANTHER" id="PTHR12197">
    <property type="entry name" value="HISTONE-LYSINE N-METHYLTRANSFERASE SMYD"/>
    <property type="match status" value="1"/>
</dbReference>
<sequence>MLTPSEQDLDAMVEALPAWRGQQLEGGANAVRLLFTARRDEIYHLLCRIAFNAMALVPEAPLRAGGRWRETGIALYPSGAMVNHSCNPSCIWFVRGGLLVLEAQRRVRRGGELTIAYLPIHGNREVRQQRLRKAFGFHCACAKCAA</sequence>
<dbReference type="InterPro" id="IPR046341">
    <property type="entry name" value="SET_dom_sf"/>
</dbReference>
<evidence type="ECO:0000259" key="1">
    <source>
        <dbReference type="Pfam" id="PF00856"/>
    </source>
</evidence>
<organism evidence="2 3">
    <name type="scientific">Symbiodinium pilosum</name>
    <name type="common">Dinoflagellate</name>
    <dbReference type="NCBI Taxonomy" id="2952"/>
    <lineage>
        <taxon>Eukaryota</taxon>
        <taxon>Sar</taxon>
        <taxon>Alveolata</taxon>
        <taxon>Dinophyceae</taxon>
        <taxon>Suessiales</taxon>
        <taxon>Symbiodiniaceae</taxon>
        <taxon>Symbiodinium</taxon>
    </lineage>
</organism>
<dbReference type="Proteomes" id="UP000649617">
    <property type="component" value="Unassembled WGS sequence"/>
</dbReference>